<keyword evidence="2" id="KW-1185">Reference proteome</keyword>
<accession>A0A9P5NDC0</accession>
<dbReference type="OrthoDB" id="3052472at2759"/>
<name>A0A9P5NDC0_GYMJU</name>
<gene>
    <name evidence="1" type="ORF">CPB84DRAFT_1795481</name>
</gene>
<organism evidence="1 2">
    <name type="scientific">Gymnopilus junonius</name>
    <name type="common">Spectacular rustgill mushroom</name>
    <name type="synonym">Gymnopilus spectabilis subsp. junonius</name>
    <dbReference type="NCBI Taxonomy" id="109634"/>
    <lineage>
        <taxon>Eukaryota</taxon>
        <taxon>Fungi</taxon>
        <taxon>Dikarya</taxon>
        <taxon>Basidiomycota</taxon>
        <taxon>Agaricomycotina</taxon>
        <taxon>Agaricomycetes</taxon>
        <taxon>Agaricomycetidae</taxon>
        <taxon>Agaricales</taxon>
        <taxon>Agaricineae</taxon>
        <taxon>Hymenogastraceae</taxon>
        <taxon>Gymnopilus</taxon>
    </lineage>
</organism>
<sequence>MKNLPLDLVFLWRRIDTQKDDEPPAGRNCLTKLAIRILSIIANSAGLQDAMQQPDCFQHERSASLESWT</sequence>
<proteinExistence type="predicted"/>
<comment type="caution">
    <text evidence="1">The sequence shown here is derived from an EMBL/GenBank/DDBJ whole genome shotgun (WGS) entry which is preliminary data.</text>
</comment>
<evidence type="ECO:0000313" key="2">
    <source>
        <dbReference type="Proteomes" id="UP000724874"/>
    </source>
</evidence>
<dbReference type="EMBL" id="JADNYJ010000176">
    <property type="protein sequence ID" value="KAF8876986.1"/>
    <property type="molecule type" value="Genomic_DNA"/>
</dbReference>
<protein>
    <submittedName>
        <fullName evidence="1">Uncharacterized protein</fullName>
    </submittedName>
</protein>
<evidence type="ECO:0000313" key="1">
    <source>
        <dbReference type="EMBL" id="KAF8876986.1"/>
    </source>
</evidence>
<reference evidence="1" key="1">
    <citation type="submission" date="2020-11" db="EMBL/GenBank/DDBJ databases">
        <authorList>
            <consortium name="DOE Joint Genome Institute"/>
            <person name="Ahrendt S."/>
            <person name="Riley R."/>
            <person name="Andreopoulos W."/>
            <person name="LaButti K."/>
            <person name="Pangilinan J."/>
            <person name="Ruiz-duenas F.J."/>
            <person name="Barrasa J.M."/>
            <person name="Sanchez-Garcia M."/>
            <person name="Camarero S."/>
            <person name="Miyauchi S."/>
            <person name="Serrano A."/>
            <person name="Linde D."/>
            <person name="Babiker R."/>
            <person name="Drula E."/>
            <person name="Ayuso-Fernandez I."/>
            <person name="Pacheco R."/>
            <person name="Padilla G."/>
            <person name="Ferreira P."/>
            <person name="Barriuso J."/>
            <person name="Kellner H."/>
            <person name="Castanera R."/>
            <person name="Alfaro M."/>
            <person name="Ramirez L."/>
            <person name="Pisabarro A.G."/>
            <person name="Kuo A."/>
            <person name="Tritt A."/>
            <person name="Lipzen A."/>
            <person name="He G."/>
            <person name="Yan M."/>
            <person name="Ng V."/>
            <person name="Cullen D."/>
            <person name="Martin F."/>
            <person name="Rosso M.-N."/>
            <person name="Henrissat B."/>
            <person name="Hibbett D."/>
            <person name="Martinez A.T."/>
            <person name="Grigoriev I.V."/>
        </authorList>
    </citation>
    <scope>NUCLEOTIDE SEQUENCE</scope>
    <source>
        <strain evidence="1">AH 44721</strain>
    </source>
</reference>
<dbReference type="AlphaFoldDB" id="A0A9P5NDC0"/>
<dbReference type="Proteomes" id="UP000724874">
    <property type="component" value="Unassembled WGS sequence"/>
</dbReference>